<keyword evidence="2" id="KW-1133">Transmembrane helix</keyword>
<evidence type="ECO:0000313" key="3">
    <source>
        <dbReference type="EMBL" id="BCS24589.1"/>
    </source>
</evidence>
<feature type="compositionally biased region" description="Basic residues" evidence="1">
    <location>
        <begin position="98"/>
        <end position="112"/>
    </location>
</feature>
<dbReference type="EMBL" id="AP024446">
    <property type="protein sequence ID" value="BCS24589.1"/>
    <property type="molecule type" value="Genomic_DNA"/>
</dbReference>
<feature type="region of interest" description="Disordered" evidence="1">
    <location>
        <begin position="80"/>
        <end position="118"/>
    </location>
</feature>
<dbReference type="GeneID" id="64974594"/>
<keyword evidence="4" id="KW-1185">Reference proteome</keyword>
<feature type="transmembrane region" description="Helical" evidence="2">
    <location>
        <begin position="125"/>
        <end position="144"/>
    </location>
</feature>
<organism evidence="3 4">
    <name type="scientific">Aspergillus puulaauensis</name>
    <dbReference type="NCBI Taxonomy" id="1220207"/>
    <lineage>
        <taxon>Eukaryota</taxon>
        <taxon>Fungi</taxon>
        <taxon>Dikarya</taxon>
        <taxon>Ascomycota</taxon>
        <taxon>Pezizomycotina</taxon>
        <taxon>Eurotiomycetes</taxon>
        <taxon>Eurotiomycetidae</taxon>
        <taxon>Eurotiales</taxon>
        <taxon>Aspergillaceae</taxon>
        <taxon>Aspergillus</taxon>
    </lineage>
</organism>
<feature type="compositionally biased region" description="Basic residues" evidence="1">
    <location>
        <begin position="1"/>
        <end position="11"/>
    </location>
</feature>
<accession>A0A7R7XNQ5</accession>
<evidence type="ECO:0000313" key="4">
    <source>
        <dbReference type="Proteomes" id="UP000654913"/>
    </source>
</evidence>
<reference evidence="3" key="2">
    <citation type="submission" date="2021-02" db="EMBL/GenBank/DDBJ databases">
        <title>Aspergillus puulaauensis MK2 genome sequence.</title>
        <authorList>
            <person name="Futagami T."/>
            <person name="Mori K."/>
            <person name="Kadooka C."/>
            <person name="Tanaka T."/>
        </authorList>
    </citation>
    <scope>NUCLEOTIDE SEQUENCE</scope>
    <source>
        <strain evidence="3">MK2</strain>
    </source>
</reference>
<sequence length="145" mass="16482">MHVNHTSRRPVRFQPVSPSRSAQTCIENNSTNNKTPYKKNFEANFHQSRLANLGSRKGALVTQSAALSYPTDQLELKQQSCKEGSIELSPPPSSHGFERKRKHMRASARHGHLSNQQHPLPPKRFVIMSFSLLSFLIFSCFAPYY</sequence>
<dbReference type="RefSeq" id="XP_041556783.1">
    <property type="nucleotide sequence ID" value="XM_041704171.1"/>
</dbReference>
<feature type="compositionally biased region" description="Polar residues" evidence="1">
    <location>
        <begin position="16"/>
        <end position="35"/>
    </location>
</feature>
<keyword evidence="2" id="KW-0472">Membrane</keyword>
<protein>
    <submittedName>
        <fullName evidence="3">Uncharacterized protein</fullName>
    </submittedName>
</protein>
<reference evidence="3" key="1">
    <citation type="submission" date="2021-01" db="EMBL/GenBank/DDBJ databases">
        <authorList>
            <consortium name="Aspergillus puulaauensis MK2 genome sequencing consortium"/>
            <person name="Kazuki M."/>
            <person name="Futagami T."/>
        </authorList>
    </citation>
    <scope>NUCLEOTIDE SEQUENCE</scope>
    <source>
        <strain evidence="3">MK2</strain>
    </source>
</reference>
<keyword evidence="2" id="KW-0812">Transmembrane</keyword>
<feature type="region of interest" description="Disordered" evidence="1">
    <location>
        <begin position="1"/>
        <end position="37"/>
    </location>
</feature>
<evidence type="ECO:0000256" key="2">
    <source>
        <dbReference type="SAM" id="Phobius"/>
    </source>
</evidence>
<dbReference type="AlphaFoldDB" id="A0A7R7XNQ5"/>
<dbReference type="KEGG" id="apuu:APUU_41033A"/>
<proteinExistence type="predicted"/>
<name>A0A7R7XNQ5_9EURO</name>
<dbReference type="Proteomes" id="UP000654913">
    <property type="component" value="Chromosome 4"/>
</dbReference>
<evidence type="ECO:0000256" key="1">
    <source>
        <dbReference type="SAM" id="MobiDB-lite"/>
    </source>
</evidence>
<gene>
    <name evidence="3" type="ORF">APUU_41033A</name>
</gene>